<reference evidence="1" key="1">
    <citation type="submission" date="2020-06" db="EMBL/GenBank/DDBJ databases">
        <title>Draft genome sequences of strains closely related to Aspergillus parafelis and Aspergillus hiratsukae.</title>
        <authorList>
            <person name="Dos Santos R.A.C."/>
            <person name="Rivero-Menendez O."/>
            <person name="Steenwyk J.L."/>
            <person name="Mead M.E."/>
            <person name="Goldman G.H."/>
            <person name="Alastruey-Izquierdo A."/>
            <person name="Rokas A."/>
        </authorList>
    </citation>
    <scope>NUCLEOTIDE SEQUENCE</scope>
    <source>
        <strain evidence="1">CNM-CM6106</strain>
    </source>
</reference>
<sequence>MATLKVARIPIHGRSLSSLMDNCHENLQSYAEEIQELVVRLENEIPELRPIRALVPVSDSYVEVAVTAEGENAAYERYGPLSYELFTDQDPAIEDCVLINPSWETRLKRLVALNFLFWQYHSCKVLNLGDEEWLTTRITEIRALEDSLREGLQVGTVSKLDRIYSATVKPVCSIYRWLAGDLEGGNLSIF</sequence>
<evidence type="ECO:0000313" key="1">
    <source>
        <dbReference type="EMBL" id="KAF7173831.1"/>
    </source>
</evidence>
<dbReference type="AlphaFoldDB" id="A0A8H6QIP1"/>
<dbReference type="EMBL" id="JACBAF010001709">
    <property type="protein sequence ID" value="KAF7173831.1"/>
    <property type="molecule type" value="Genomic_DNA"/>
</dbReference>
<dbReference type="Proteomes" id="UP000662466">
    <property type="component" value="Unassembled WGS sequence"/>
</dbReference>
<proteinExistence type="predicted"/>
<gene>
    <name evidence="1" type="ORF">CNMCM6106_007941</name>
</gene>
<organism evidence="1 2">
    <name type="scientific">Aspergillus hiratsukae</name>
    <dbReference type="NCBI Taxonomy" id="1194566"/>
    <lineage>
        <taxon>Eukaryota</taxon>
        <taxon>Fungi</taxon>
        <taxon>Dikarya</taxon>
        <taxon>Ascomycota</taxon>
        <taxon>Pezizomycotina</taxon>
        <taxon>Eurotiomycetes</taxon>
        <taxon>Eurotiomycetidae</taxon>
        <taxon>Eurotiales</taxon>
        <taxon>Aspergillaceae</taxon>
        <taxon>Aspergillus</taxon>
        <taxon>Aspergillus subgen. Fumigati</taxon>
    </lineage>
</organism>
<protein>
    <submittedName>
        <fullName evidence="1">Uncharacterized protein</fullName>
    </submittedName>
</protein>
<name>A0A8H6QIP1_9EURO</name>
<comment type="caution">
    <text evidence="1">The sequence shown here is derived from an EMBL/GenBank/DDBJ whole genome shotgun (WGS) entry which is preliminary data.</text>
</comment>
<evidence type="ECO:0000313" key="2">
    <source>
        <dbReference type="Proteomes" id="UP000662466"/>
    </source>
</evidence>
<accession>A0A8H6QIP1</accession>